<gene>
    <name evidence="2" type="ORF">C0630_19620</name>
</gene>
<feature type="transmembrane region" description="Helical" evidence="1">
    <location>
        <begin position="7"/>
        <end position="32"/>
    </location>
</feature>
<evidence type="ECO:0000313" key="3">
    <source>
        <dbReference type="Proteomes" id="UP000235015"/>
    </source>
</evidence>
<dbReference type="AlphaFoldDB" id="A0A2N6CRE6"/>
<dbReference type="STRING" id="1111735.GCA_000428045_01157"/>
<dbReference type="Proteomes" id="UP000235015">
    <property type="component" value="Unassembled WGS sequence"/>
</dbReference>
<keyword evidence="1" id="KW-0472">Membrane</keyword>
<comment type="caution">
    <text evidence="2">The sequence shown here is derived from an EMBL/GenBank/DDBJ whole genome shotgun (WGS) entry which is preliminary data.</text>
</comment>
<evidence type="ECO:0000256" key="1">
    <source>
        <dbReference type="SAM" id="Phobius"/>
    </source>
</evidence>
<dbReference type="EMBL" id="PKUN01000031">
    <property type="protein sequence ID" value="PLX59631.1"/>
    <property type="molecule type" value="Genomic_DNA"/>
</dbReference>
<name>A0A2N6CRE6_9GAMM</name>
<evidence type="ECO:0000313" key="2">
    <source>
        <dbReference type="EMBL" id="PLX59631.1"/>
    </source>
</evidence>
<accession>A0A2N6CRE6</accession>
<reference evidence="2 3" key="1">
    <citation type="submission" date="2017-11" db="EMBL/GenBank/DDBJ databases">
        <title>Genome-resolved metagenomics identifies genetic mobility, metabolic interactions, and unexpected diversity in perchlorate-reducing communities.</title>
        <authorList>
            <person name="Barnum T.P."/>
            <person name="Figueroa I.A."/>
            <person name="Carlstrom C.I."/>
            <person name="Lucas L.N."/>
            <person name="Engelbrektson A.L."/>
            <person name="Coates J.D."/>
        </authorList>
    </citation>
    <scope>NUCLEOTIDE SEQUENCE [LARGE SCALE GENOMIC DNA]</scope>
    <source>
        <strain evidence="2">BM301</strain>
    </source>
</reference>
<sequence>MKPINKLLMVVTLVSLVISFMSFGIAVIGGLIDSTVLILFWYLGLAGLWAILMTSVIAIGVFFFDSISKYFRSDSYRLKGHGHHSPHAMI</sequence>
<organism evidence="2 3">
    <name type="scientific">Sedimenticola selenatireducens</name>
    <dbReference type="NCBI Taxonomy" id="191960"/>
    <lineage>
        <taxon>Bacteria</taxon>
        <taxon>Pseudomonadati</taxon>
        <taxon>Pseudomonadota</taxon>
        <taxon>Gammaproteobacteria</taxon>
        <taxon>Chromatiales</taxon>
        <taxon>Sedimenticolaceae</taxon>
        <taxon>Sedimenticola</taxon>
    </lineage>
</organism>
<protein>
    <submittedName>
        <fullName evidence="2">Uncharacterized protein</fullName>
    </submittedName>
</protein>
<proteinExistence type="predicted"/>
<feature type="transmembrane region" description="Helical" evidence="1">
    <location>
        <begin position="38"/>
        <end position="64"/>
    </location>
</feature>
<keyword evidence="1" id="KW-0812">Transmembrane</keyword>
<keyword evidence="1" id="KW-1133">Transmembrane helix</keyword>